<dbReference type="EC" id="6.1.1.23" evidence="8"/>
<dbReference type="Proteomes" id="UP000448235">
    <property type="component" value="Unassembled WGS sequence"/>
</dbReference>
<dbReference type="NCBIfam" id="NF001750">
    <property type="entry name" value="PRK00476.1"/>
    <property type="match status" value="1"/>
</dbReference>
<evidence type="ECO:0000256" key="7">
    <source>
        <dbReference type="ARBA" id="ARBA00023146"/>
    </source>
</evidence>
<dbReference type="InterPro" id="IPR045864">
    <property type="entry name" value="aa-tRNA-synth_II/BPL/LPL"/>
</dbReference>
<comment type="catalytic activity">
    <reaction evidence="8">
        <text>tRNA(Asx) + L-aspartate + ATP = L-aspartyl-tRNA(Asx) + AMP + diphosphate</text>
        <dbReference type="Rhea" id="RHEA:18349"/>
        <dbReference type="Rhea" id="RHEA-COMP:9710"/>
        <dbReference type="Rhea" id="RHEA-COMP:9711"/>
        <dbReference type="ChEBI" id="CHEBI:29991"/>
        <dbReference type="ChEBI" id="CHEBI:30616"/>
        <dbReference type="ChEBI" id="CHEBI:33019"/>
        <dbReference type="ChEBI" id="CHEBI:78442"/>
        <dbReference type="ChEBI" id="CHEBI:78516"/>
        <dbReference type="ChEBI" id="CHEBI:456215"/>
        <dbReference type="EC" id="6.1.1.23"/>
    </reaction>
</comment>
<organism evidence="10 11">
    <name type="scientific">Halomonas icarae</name>
    <dbReference type="NCBI Taxonomy" id="2691040"/>
    <lineage>
        <taxon>Bacteria</taxon>
        <taxon>Pseudomonadati</taxon>
        <taxon>Pseudomonadota</taxon>
        <taxon>Gammaproteobacteria</taxon>
        <taxon>Oceanospirillales</taxon>
        <taxon>Halomonadaceae</taxon>
        <taxon>Halomonas</taxon>
    </lineage>
</organism>
<reference evidence="10 11" key="1">
    <citation type="submission" date="2019-12" db="EMBL/GenBank/DDBJ databases">
        <title>Draft genome sequencing of Halomonas icarensis D1-1.</title>
        <authorList>
            <person name="Pandiyan K."/>
            <person name="Kushwaha P."/>
            <person name="Gowdham M."/>
            <person name="Chakdar H."/>
            <person name="Singh A."/>
            <person name="Kumar M."/>
            <person name="Saxena A.K."/>
        </authorList>
    </citation>
    <scope>NUCLEOTIDE SEQUENCE [LARGE SCALE GENOMIC DNA]</scope>
    <source>
        <strain evidence="10 11">D1-1</strain>
    </source>
</reference>
<dbReference type="SUPFAM" id="SSF55261">
    <property type="entry name" value="GAD domain-like"/>
    <property type="match status" value="1"/>
</dbReference>
<dbReference type="InterPro" id="IPR012340">
    <property type="entry name" value="NA-bd_OB-fold"/>
</dbReference>
<evidence type="ECO:0000256" key="2">
    <source>
        <dbReference type="ARBA" id="ARBA00022490"/>
    </source>
</evidence>
<feature type="domain" description="Aminoacyl-transfer RNA synthetases class-II family profile" evidence="9">
    <location>
        <begin position="140"/>
        <end position="554"/>
    </location>
</feature>
<dbReference type="GO" id="GO:0006422">
    <property type="term" value="P:aspartyl-tRNA aminoacylation"/>
    <property type="evidence" value="ECO:0007669"/>
    <property type="project" value="UniProtKB-UniRule"/>
</dbReference>
<feature type="binding site" evidence="8">
    <location>
        <begin position="219"/>
        <end position="221"/>
    </location>
    <ligand>
        <name>ATP</name>
        <dbReference type="ChEBI" id="CHEBI:30616"/>
    </ligand>
</feature>
<dbReference type="InterPro" id="IPR047090">
    <property type="entry name" value="AspRS_core"/>
</dbReference>
<dbReference type="NCBIfam" id="TIGR00459">
    <property type="entry name" value="aspS_bact"/>
    <property type="match status" value="1"/>
</dbReference>
<dbReference type="InterPro" id="IPR004524">
    <property type="entry name" value="Asp-tRNA-ligase_1"/>
</dbReference>
<evidence type="ECO:0000256" key="3">
    <source>
        <dbReference type="ARBA" id="ARBA00022598"/>
    </source>
</evidence>
<dbReference type="Pfam" id="PF00152">
    <property type="entry name" value="tRNA-synt_2"/>
    <property type="match status" value="1"/>
</dbReference>
<dbReference type="InterPro" id="IPR004115">
    <property type="entry name" value="GAD-like_sf"/>
</dbReference>
<comment type="function">
    <text evidence="8">Aspartyl-tRNA synthetase with relaxed tRNA specificity since it is able to aspartylate not only its cognate tRNA(Asp) but also tRNA(Asn). Reaction proceeds in two steps: L-aspartate is first activated by ATP to form Asp-AMP and then transferred to the acceptor end of tRNA(Asp/Asn).</text>
</comment>
<dbReference type="Gene3D" id="2.40.50.140">
    <property type="entry name" value="Nucleic acid-binding proteins"/>
    <property type="match status" value="1"/>
</dbReference>
<gene>
    <name evidence="8 10" type="primary">aspS</name>
    <name evidence="10" type="ORF">GRB80_04825</name>
</gene>
<dbReference type="InterPro" id="IPR047089">
    <property type="entry name" value="Asp-tRNA-ligase_1_N"/>
</dbReference>
<feature type="site" description="Important for tRNA non-discrimination" evidence="8">
    <location>
        <position position="81"/>
    </location>
</feature>
<comment type="caution">
    <text evidence="10">The sequence shown here is derived from an EMBL/GenBank/DDBJ whole genome shotgun (WGS) entry which is preliminary data.</text>
</comment>
<evidence type="ECO:0000256" key="4">
    <source>
        <dbReference type="ARBA" id="ARBA00022741"/>
    </source>
</evidence>
<dbReference type="GO" id="GO:0050560">
    <property type="term" value="F:aspartate-tRNA(Asn) ligase activity"/>
    <property type="evidence" value="ECO:0007669"/>
    <property type="project" value="UniProtKB-EC"/>
</dbReference>
<evidence type="ECO:0000256" key="8">
    <source>
        <dbReference type="HAMAP-Rule" id="MF_00044"/>
    </source>
</evidence>
<keyword evidence="6 8" id="KW-0648">Protein biosynthesis</keyword>
<dbReference type="GO" id="GO:0005737">
    <property type="term" value="C:cytoplasm"/>
    <property type="evidence" value="ECO:0007669"/>
    <property type="project" value="UniProtKB-SubCell"/>
</dbReference>
<comment type="subunit">
    <text evidence="8">Homodimer.</text>
</comment>
<dbReference type="PANTHER" id="PTHR22594">
    <property type="entry name" value="ASPARTYL/LYSYL-TRNA SYNTHETASE"/>
    <property type="match status" value="1"/>
</dbReference>
<dbReference type="GO" id="GO:0004815">
    <property type="term" value="F:aspartate-tRNA ligase activity"/>
    <property type="evidence" value="ECO:0007669"/>
    <property type="project" value="UniProtKB-UniRule"/>
</dbReference>
<keyword evidence="4 8" id="KW-0547">Nucleotide-binding</keyword>
<feature type="binding site" evidence="8">
    <location>
        <position position="481"/>
    </location>
    <ligand>
        <name>ATP</name>
        <dbReference type="ChEBI" id="CHEBI:30616"/>
    </ligand>
</feature>
<dbReference type="PRINTS" id="PR01042">
    <property type="entry name" value="TRNASYNTHASP"/>
</dbReference>
<dbReference type="AlphaFoldDB" id="A0A7X4VXU7"/>
<dbReference type="Pfam" id="PF02938">
    <property type="entry name" value="GAD"/>
    <property type="match status" value="1"/>
</dbReference>
<comment type="similarity">
    <text evidence="1 8">Belongs to the class-II aminoacyl-tRNA synthetase family. Type 1 subfamily.</text>
</comment>
<feature type="region of interest" description="Aspartate" evidence="8">
    <location>
        <begin position="197"/>
        <end position="200"/>
    </location>
</feature>
<keyword evidence="11" id="KW-1185">Reference proteome</keyword>
<dbReference type="SUPFAM" id="SSF55681">
    <property type="entry name" value="Class II aaRS and biotin synthetases"/>
    <property type="match status" value="1"/>
</dbReference>
<feature type="binding site" evidence="8">
    <location>
        <position position="173"/>
    </location>
    <ligand>
        <name>L-aspartate</name>
        <dbReference type="ChEBI" id="CHEBI:29991"/>
    </ligand>
</feature>
<dbReference type="GO" id="GO:0005524">
    <property type="term" value="F:ATP binding"/>
    <property type="evidence" value="ECO:0007669"/>
    <property type="project" value="UniProtKB-UniRule"/>
</dbReference>
<name>A0A7X4VXU7_9GAMM</name>
<dbReference type="InterPro" id="IPR004364">
    <property type="entry name" value="Aa-tRNA-synt_II"/>
</dbReference>
<dbReference type="Pfam" id="PF01336">
    <property type="entry name" value="tRNA_anti-codon"/>
    <property type="match status" value="1"/>
</dbReference>
<dbReference type="SUPFAM" id="SSF50249">
    <property type="entry name" value="Nucleic acid-binding proteins"/>
    <property type="match status" value="1"/>
</dbReference>
<comment type="subcellular location">
    <subcellularLocation>
        <location evidence="8">Cytoplasm</location>
    </subcellularLocation>
</comment>
<protein>
    <recommendedName>
        <fullName evidence="8">Aspartate--tRNA(Asp/Asn) ligase</fullName>
        <ecNumber evidence="8">6.1.1.23</ecNumber>
    </recommendedName>
    <alternativeName>
        <fullName evidence="8">Aspartyl-tRNA synthetase</fullName>
        <shortName evidence="8">AspRS</shortName>
    </alternativeName>
    <alternativeName>
        <fullName evidence="8">Non-discriminating aspartyl-tRNA synthetase</fullName>
        <shortName evidence="8">ND-AspRS</shortName>
    </alternativeName>
</protein>
<dbReference type="EMBL" id="WUTS01000001">
    <property type="protein sequence ID" value="NAW12162.1"/>
    <property type="molecule type" value="Genomic_DNA"/>
</dbReference>
<dbReference type="RefSeq" id="WP_161422719.1">
    <property type="nucleotide sequence ID" value="NZ_JARWMY010000006.1"/>
</dbReference>
<dbReference type="GO" id="GO:0003676">
    <property type="term" value="F:nucleic acid binding"/>
    <property type="evidence" value="ECO:0007669"/>
    <property type="project" value="InterPro"/>
</dbReference>
<evidence type="ECO:0000313" key="10">
    <source>
        <dbReference type="EMBL" id="NAW12162.1"/>
    </source>
</evidence>
<dbReference type="InterPro" id="IPR004365">
    <property type="entry name" value="NA-bd_OB_tRNA"/>
</dbReference>
<keyword evidence="7 8" id="KW-0030">Aminoacyl-tRNA synthetase</keyword>
<evidence type="ECO:0000313" key="11">
    <source>
        <dbReference type="Proteomes" id="UP000448235"/>
    </source>
</evidence>
<dbReference type="InterPro" id="IPR029351">
    <property type="entry name" value="GAD_dom"/>
</dbReference>
<dbReference type="PANTHER" id="PTHR22594:SF5">
    <property type="entry name" value="ASPARTATE--TRNA LIGASE, MITOCHONDRIAL"/>
    <property type="match status" value="1"/>
</dbReference>
<proteinExistence type="inferred from homology"/>
<dbReference type="InterPro" id="IPR006195">
    <property type="entry name" value="aa-tRNA-synth_II"/>
</dbReference>
<dbReference type="InterPro" id="IPR002312">
    <property type="entry name" value="Asp/Asn-tRNA-synth_IIb"/>
</dbReference>
<feature type="binding site" evidence="8">
    <location>
        <position position="228"/>
    </location>
    <ligand>
        <name>ATP</name>
        <dbReference type="ChEBI" id="CHEBI:30616"/>
    </ligand>
</feature>
<feature type="binding site" evidence="8">
    <location>
        <begin position="533"/>
        <end position="536"/>
    </location>
    <ligand>
        <name>ATP</name>
        <dbReference type="ChEBI" id="CHEBI:30616"/>
    </ligand>
</feature>
<feature type="site" description="Important for tRNA non-discrimination" evidence="8">
    <location>
        <position position="30"/>
    </location>
</feature>
<dbReference type="CDD" id="cd00777">
    <property type="entry name" value="AspRS_core"/>
    <property type="match status" value="1"/>
</dbReference>
<keyword evidence="5 8" id="KW-0067">ATP-binding</keyword>
<evidence type="ECO:0000256" key="5">
    <source>
        <dbReference type="ARBA" id="ARBA00022840"/>
    </source>
</evidence>
<feature type="binding site" evidence="8">
    <location>
        <position position="488"/>
    </location>
    <ligand>
        <name>L-aspartate</name>
        <dbReference type="ChEBI" id="CHEBI:29991"/>
    </ligand>
</feature>
<dbReference type="Gene3D" id="3.30.1360.30">
    <property type="entry name" value="GAD-like domain"/>
    <property type="match status" value="1"/>
</dbReference>
<feature type="binding site" evidence="8">
    <location>
        <position position="448"/>
    </location>
    <ligand>
        <name>L-aspartate</name>
        <dbReference type="ChEBI" id="CHEBI:29991"/>
    </ligand>
</feature>
<keyword evidence="3 8" id="KW-0436">Ligase</keyword>
<dbReference type="PROSITE" id="PS50862">
    <property type="entry name" value="AA_TRNA_LIGASE_II"/>
    <property type="match status" value="1"/>
</dbReference>
<dbReference type="Gene3D" id="3.30.930.10">
    <property type="entry name" value="Bira Bifunctional Protein, Domain 2"/>
    <property type="match status" value="1"/>
</dbReference>
<dbReference type="CDD" id="cd04317">
    <property type="entry name" value="EcAspRS_like_N"/>
    <property type="match status" value="1"/>
</dbReference>
<evidence type="ECO:0000256" key="6">
    <source>
        <dbReference type="ARBA" id="ARBA00022917"/>
    </source>
</evidence>
<evidence type="ECO:0000256" key="1">
    <source>
        <dbReference type="ARBA" id="ARBA00006303"/>
    </source>
</evidence>
<feature type="binding site" evidence="8">
    <location>
        <position position="219"/>
    </location>
    <ligand>
        <name>L-aspartate</name>
        <dbReference type="ChEBI" id="CHEBI:29991"/>
    </ligand>
</feature>
<accession>A0A7X4VXU7</accession>
<evidence type="ECO:0000259" key="9">
    <source>
        <dbReference type="PROSITE" id="PS50862"/>
    </source>
</evidence>
<keyword evidence="2 8" id="KW-0963">Cytoplasm</keyword>
<dbReference type="HAMAP" id="MF_00044">
    <property type="entry name" value="Asp_tRNA_synth_type1"/>
    <property type="match status" value="1"/>
</dbReference>
<sequence length="593" mass="66488">MRSHYCGQLNETLVDQTVTLCGWVHRRRDHGGVIFLDMRDRDGIAQVVVDPDTAEAFANADRARSEFVLRIQGRVRLRPEGTQNPNMPTGMIEVLAKQVEVLNTAATPPFQLDEHGKVGEEVRLKHRYIDLRRPEMIDKLRLRSRISHSVRAYLEGQGFLDIETPILTRATPEGARDYLVPSRTHAGSFFALPQSPQLFKQLLMVAGFDRYYQIAKCFRDEDLRADRQPEFTQIDLEASFVEEEDIMGITEAMIRQLFQDVLSVELPDFPRMTWQEAMNRYGSDKPDLRIPLELTDVDDLMKQVDFKVFSGPASADDGRVAALRVPGGAKLSRKEIDEYTKFVGIYGAKGLAWIKVNERAKGLEGLQSPIVKFMENVVEELLERVGAVDGDIIFFGADKARIVNEAIGALRVKLGEDLDLYTQEWSPLWVVDFPMFEADDNGRLSPLHHPFTSPACSPEELKENPAGALSRAYDMVLNGTELGGGSIRIHDQAMQRQVFEILGIGEEEAREKFGFLLDALQYGAPPHGGLAFGLDRLVMLMTGGRTIREVIAFPKTQSAACLMTDAPGEVSGDQLKELNIRLRQKARAETAGE</sequence>